<dbReference type="RefSeq" id="WP_274992575.1">
    <property type="nucleotide sequence ID" value="NZ_JAJQQP010000002.1"/>
</dbReference>
<protein>
    <submittedName>
        <fullName evidence="5">UTP--glucose-1-phosphate uridylyltransferase</fullName>
        <ecNumber evidence="5">2.7.7.9</ecNumber>
    </submittedName>
</protein>
<dbReference type="PIRSF" id="PIRSF000806">
    <property type="entry name" value="UDPGP"/>
    <property type="match status" value="1"/>
</dbReference>
<dbReference type="EC" id="2.7.7.9" evidence="5"/>
<dbReference type="InterPro" id="IPR029044">
    <property type="entry name" value="Nucleotide-diphossugar_trans"/>
</dbReference>
<comment type="caution">
    <text evidence="5">The sequence shown here is derived from an EMBL/GenBank/DDBJ whole genome shotgun (WGS) entry which is preliminary data.</text>
</comment>
<dbReference type="Gene3D" id="2.160.10.10">
    <property type="entry name" value="Hexapeptide repeat proteins"/>
    <property type="match status" value="1"/>
</dbReference>
<evidence type="ECO:0000313" key="5">
    <source>
        <dbReference type="EMBL" id="MDR7380554.1"/>
    </source>
</evidence>
<feature type="region of interest" description="Disordered" evidence="4">
    <location>
        <begin position="459"/>
        <end position="478"/>
    </location>
</feature>
<dbReference type="InterPro" id="IPR016267">
    <property type="entry name" value="UDPGP_trans"/>
</dbReference>
<dbReference type="GO" id="GO:0003983">
    <property type="term" value="F:UTP:glucose-1-phosphate uridylyltransferase activity"/>
    <property type="evidence" value="ECO:0007669"/>
    <property type="project" value="UniProtKB-EC"/>
</dbReference>
<reference evidence="5 6" key="1">
    <citation type="submission" date="2023-07" db="EMBL/GenBank/DDBJ databases">
        <title>Sequencing the genomes of 1000 actinobacteria strains.</title>
        <authorList>
            <person name="Klenk H.-P."/>
        </authorList>
    </citation>
    <scope>NUCLEOTIDE SEQUENCE [LARGE SCALE GENOMIC DNA]</scope>
    <source>
        <strain evidence="5 6">DSM 45554</strain>
    </source>
</reference>
<evidence type="ECO:0000256" key="3">
    <source>
        <dbReference type="ARBA" id="ARBA00022695"/>
    </source>
</evidence>
<gene>
    <name evidence="5" type="ORF">J2S48_000069</name>
</gene>
<comment type="similarity">
    <text evidence="1">Belongs to the UDPGP type 1 family.</text>
</comment>
<dbReference type="Proteomes" id="UP001183585">
    <property type="component" value="Unassembled WGS sequence"/>
</dbReference>
<dbReference type="Pfam" id="PF01704">
    <property type="entry name" value="UDPGP"/>
    <property type="match status" value="1"/>
</dbReference>
<dbReference type="EMBL" id="JAVDYE010000001">
    <property type="protein sequence ID" value="MDR7380554.1"/>
    <property type="molecule type" value="Genomic_DNA"/>
</dbReference>
<evidence type="ECO:0000313" key="6">
    <source>
        <dbReference type="Proteomes" id="UP001183585"/>
    </source>
</evidence>
<name>A0ABU2CGV9_9MICO</name>
<evidence type="ECO:0000256" key="1">
    <source>
        <dbReference type="ARBA" id="ARBA00010401"/>
    </source>
</evidence>
<keyword evidence="2 5" id="KW-0808">Transferase</keyword>
<evidence type="ECO:0000256" key="2">
    <source>
        <dbReference type="ARBA" id="ARBA00022679"/>
    </source>
</evidence>
<sequence>MTDPTGLEQARTKMTEAGVAPAAIETFTRFYHLLQSGESGLVREDDVDPLVDIPNRAELAISDDDAADALARTAMLKLNGGLGTSMGMDQAKSLLPVRVAPGSSDGAGGSAGAEPEMLTFLDIIVGQVRAAREATGARLPLLFMNSFRTRDDSLAALERYPDIAVDGLPVDFLQNREPKLLADDLTPVTWEKDPDLEWCPPGHGDLYPALHASGVVVALLKAGFRYMCVSNSDNLGATPDATIAGWFAASGAPYAAELCRKTPADVKGGQLVVRKSDGRIVQRETAQTHPDDVAVSLDATRHPFFHTNNLWFDLEALAAELERTSGVLELPLIRNDKTVDPADPSSPKVVQIESAMGAAVAVFEGATAIEVERSRFLPVKTTNDLLVLRSDVYDLTPDYRLEAQALAPLVDLDKDYYKLIDGFTQRFAAGAPSLRDADSLTVRGDWTFGSGVRAEGKAQLAGDGGTVPDGATIGPDGI</sequence>
<dbReference type="Gene3D" id="3.90.550.10">
    <property type="entry name" value="Spore Coat Polysaccharide Biosynthesis Protein SpsA, Chain A"/>
    <property type="match status" value="1"/>
</dbReference>
<dbReference type="InterPro" id="IPR002618">
    <property type="entry name" value="UDPGP_fam"/>
</dbReference>
<keyword evidence="3 5" id="KW-0548">Nucleotidyltransferase</keyword>
<organism evidence="5 6">
    <name type="scientific">Promicromonospora iranensis</name>
    <dbReference type="NCBI Taxonomy" id="1105144"/>
    <lineage>
        <taxon>Bacteria</taxon>
        <taxon>Bacillati</taxon>
        <taxon>Actinomycetota</taxon>
        <taxon>Actinomycetes</taxon>
        <taxon>Micrococcales</taxon>
        <taxon>Promicromonosporaceae</taxon>
        <taxon>Promicromonospora</taxon>
    </lineage>
</organism>
<accession>A0ABU2CGV9</accession>
<dbReference type="PANTHER" id="PTHR43511">
    <property type="match status" value="1"/>
</dbReference>
<evidence type="ECO:0000256" key="4">
    <source>
        <dbReference type="SAM" id="MobiDB-lite"/>
    </source>
</evidence>
<dbReference type="SUPFAM" id="SSF53448">
    <property type="entry name" value="Nucleotide-diphospho-sugar transferases"/>
    <property type="match status" value="1"/>
</dbReference>
<proteinExistence type="inferred from homology"/>
<keyword evidence="6" id="KW-1185">Reference proteome</keyword>